<evidence type="ECO:0000259" key="3">
    <source>
        <dbReference type="PROSITE" id="PS51462"/>
    </source>
</evidence>
<dbReference type="Gene3D" id="3.90.79.10">
    <property type="entry name" value="Nucleoside Triphosphate Pyrophosphohydrolase"/>
    <property type="match status" value="1"/>
</dbReference>
<accession>A0ABU0D0H2</accession>
<dbReference type="CDD" id="cd04688">
    <property type="entry name" value="NUDIX_Hydrolase"/>
    <property type="match status" value="1"/>
</dbReference>
<feature type="domain" description="Nudix hydrolase" evidence="3">
    <location>
        <begin position="1"/>
        <end position="144"/>
    </location>
</feature>
<evidence type="ECO:0000256" key="2">
    <source>
        <dbReference type="ARBA" id="ARBA00022801"/>
    </source>
</evidence>
<dbReference type="PANTHER" id="PTHR43046">
    <property type="entry name" value="GDP-MANNOSE MANNOSYL HYDROLASE"/>
    <property type="match status" value="1"/>
</dbReference>
<dbReference type="PROSITE" id="PS51462">
    <property type="entry name" value="NUDIX"/>
    <property type="match status" value="1"/>
</dbReference>
<comment type="caution">
    <text evidence="4">The sequence shown here is derived from an EMBL/GenBank/DDBJ whole genome shotgun (WGS) entry which is preliminary data.</text>
</comment>
<dbReference type="InterPro" id="IPR000086">
    <property type="entry name" value="NUDIX_hydrolase_dom"/>
</dbReference>
<name>A0ABU0D0H2_9BACI</name>
<dbReference type="SUPFAM" id="SSF55811">
    <property type="entry name" value="Nudix"/>
    <property type="match status" value="1"/>
</dbReference>
<reference evidence="4 5" key="1">
    <citation type="submission" date="2023-07" db="EMBL/GenBank/DDBJ databases">
        <title>Genomic Encyclopedia of Type Strains, Phase IV (KMG-IV): sequencing the most valuable type-strain genomes for metagenomic binning, comparative biology and taxonomic classification.</title>
        <authorList>
            <person name="Goeker M."/>
        </authorList>
    </citation>
    <scope>NUCLEOTIDE SEQUENCE [LARGE SCALE GENOMIC DNA]</scope>
    <source>
        <strain evidence="4 5">DSM 27848</strain>
    </source>
</reference>
<sequence length="155" mass="18318">MILDAVFKTETAIFNYRVAGIWIENGHVLLHRAVNEENWSLPGGRVALLEESRESIRREFLEELGVDIHIDRLVWIGENFFEYRGKEFHEIGFYYMITSNHSLYCIEPFYGLEGDGLIYKWTPISEIINMELYPRYLRTGLNNLPITTEHFVEKQ</sequence>
<keyword evidence="5" id="KW-1185">Reference proteome</keyword>
<protein>
    <submittedName>
        <fullName evidence="4">ADP-ribose pyrophosphatase YjhB (NUDIX family)</fullName>
    </submittedName>
</protein>
<dbReference type="EMBL" id="JAUSUO010000001">
    <property type="protein sequence ID" value="MDQ0341900.1"/>
    <property type="molecule type" value="Genomic_DNA"/>
</dbReference>
<evidence type="ECO:0000313" key="5">
    <source>
        <dbReference type="Proteomes" id="UP001232343"/>
    </source>
</evidence>
<organism evidence="4 5">
    <name type="scientific">Lederbergia wuyishanensis</name>
    <dbReference type="NCBI Taxonomy" id="1347903"/>
    <lineage>
        <taxon>Bacteria</taxon>
        <taxon>Bacillati</taxon>
        <taxon>Bacillota</taxon>
        <taxon>Bacilli</taxon>
        <taxon>Bacillales</taxon>
        <taxon>Bacillaceae</taxon>
        <taxon>Lederbergia</taxon>
    </lineage>
</organism>
<evidence type="ECO:0000313" key="4">
    <source>
        <dbReference type="EMBL" id="MDQ0341900.1"/>
    </source>
</evidence>
<gene>
    <name evidence="4" type="ORF">J2S14_000693</name>
</gene>
<comment type="cofactor">
    <cofactor evidence="1">
        <name>Mg(2+)</name>
        <dbReference type="ChEBI" id="CHEBI:18420"/>
    </cofactor>
</comment>
<keyword evidence="2" id="KW-0378">Hydrolase</keyword>
<proteinExistence type="predicted"/>
<dbReference type="PANTHER" id="PTHR43046:SF14">
    <property type="entry name" value="MUTT_NUDIX FAMILY PROTEIN"/>
    <property type="match status" value="1"/>
</dbReference>
<dbReference type="Proteomes" id="UP001232343">
    <property type="component" value="Unassembled WGS sequence"/>
</dbReference>
<evidence type="ECO:0000256" key="1">
    <source>
        <dbReference type="ARBA" id="ARBA00001946"/>
    </source>
</evidence>
<dbReference type="InterPro" id="IPR015797">
    <property type="entry name" value="NUDIX_hydrolase-like_dom_sf"/>
</dbReference>
<dbReference type="Pfam" id="PF00293">
    <property type="entry name" value="NUDIX"/>
    <property type="match status" value="1"/>
</dbReference>
<dbReference type="RefSeq" id="WP_244680111.1">
    <property type="nucleotide sequence ID" value="NZ_JALIRM010000001.1"/>
</dbReference>